<dbReference type="PANTHER" id="PTHR32251">
    <property type="entry name" value="3-OXO-5-ALPHA-STEROID 4-DEHYDROGENASE"/>
    <property type="match status" value="1"/>
</dbReference>
<gene>
    <name evidence="2" type="ORF">GIB67_002551</name>
</gene>
<dbReference type="Proteomes" id="UP000541444">
    <property type="component" value="Unassembled WGS sequence"/>
</dbReference>
<dbReference type="PANTHER" id="PTHR32251:SF15">
    <property type="entry name" value="3-OXO-5-ALPHA-STEROID 4-DEHYDROGENASE (DUF1295)"/>
    <property type="match status" value="1"/>
</dbReference>
<evidence type="ECO:0000313" key="3">
    <source>
        <dbReference type="Proteomes" id="UP000541444"/>
    </source>
</evidence>
<proteinExistence type="predicted"/>
<dbReference type="OrthoDB" id="67965at2759"/>
<sequence length="216" mass="25355">MRSKLGKLAVFWTFQAVWVWTVSLPVTIVNASDRDPSVRAVDIIGWIMWFVGFAFEATSDQQKLVFKNTPDNRGKWCNVGLWKLTRHPNYFGEIFLWWGIFVASMPALKGAEWLVILGPVFVTLLLLFVSGIPLLEESADKKFINIPEYRLYKRATSPLIPLPPSVYLKLPLWFKRAFLFEFPIYNKNQPQEETLNWYDYLEHSLDMVFTWIIWMP</sequence>
<feature type="transmembrane region" description="Helical" evidence="1">
    <location>
        <begin position="114"/>
        <end position="135"/>
    </location>
</feature>
<keyword evidence="1" id="KW-0812">Transmembrane</keyword>
<protein>
    <recommendedName>
        <fullName evidence="4">Steroid 5-alpha reductase C-terminal domain-containing protein</fullName>
    </recommendedName>
</protein>
<feature type="transmembrane region" description="Helical" evidence="1">
    <location>
        <begin position="90"/>
        <end position="108"/>
    </location>
</feature>
<keyword evidence="1" id="KW-1133">Transmembrane helix</keyword>
<name>A0A7J7N8T5_9MAGN</name>
<dbReference type="Gene3D" id="1.20.120.1630">
    <property type="match status" value="1"/>
</dbReference>
<evidence type="ECO:0008006" key="4">
    <source>
        <dbReference type="Google" id="ProtNLM"/>
    </source>
</evidence>
<evidence type="ECO:0000256" key="1">
    <source>
        <dbReference type="SAM" id="Phobius"/>
    </source>
</evidence>
<dbReference type="PROSITE" id="PS50244">
    <property type="entry name" value="S5A_REDUCTASE"/>
    <property type="match status" value="1"/>
</dbReference>
<dbReference type="Pfam" id="PF06966">
    <property type="entry name" value="DUF1295"/>
    <property type="match status" value="1"/>
</dbReference>
<dbReference type="GO" id="GO:0016020">
    <property type="term" value="C:membrane"/>
    <property type="evidence" value="ECO:0007669"/>
    <property type="project" value="TreeGrafter"/>
</dbReference>
<reference evidence="2 3" key="1">
    <citation type="journal article" date="2020" name="IScience">
        <title>Genome Sequencing of the Endangered Kingdonia uniflora (Circaeasteraceae, Ranunculales) Reveals Potential Mechanisms of Evolutionary Specialization.</title>
        <authorList>
            <person name="Sun Y."/>
            <person name="Deng T."/>
            <person name="Zhang A."/>
            <person name="Moore M.J."/>
            <person name="Landis J.B."/>
            <person name="Lin N."/>
            <person name="Zhang H."/>
            <person name="Zhang X."/>
            <person name="Huang J."/>
            <person name="Zhang X."/>
            <person name="Sun H."/>
            <person name="Wang H."/>
        </authorList>
    </citation>
    <scope>NUCLEOTIDE SEQUENCE [LARGE SCALE GENOMIC DNA]</scope>
    <source>
        <strain evidence="2">TB1705</strain>
        <tissue evidence="2">Leaf</tissue>
    </source>
</reference>
<accession>A0A7J7N8T5</accession>
<dbReference type="EMBL" id="JACGCM010000973">
    <property type="protein sequence ID" value="KAF6163546.1"/>
    <property type="molecule type" value="Genomic_DNA"/>
</dbReference>
<comment type="caution">
    <text evidence="2">The sequence shown here is derived from an EMBL/GenBank/DDBJ whole genome shotgun (WGS) entry which is preliminary data.</text>
</comment>
<dbReference type="InterPro" id="IPR010721">
    <property type="entry name" value="UstE-like"/>
</dbReference>
<dbReference type="AlphaFoldDB" id="A0A7J7N8T5"/>
<organism evidence="2 3">
    <name type="scientific">Kingdonia uniflora</name>
    <dbReference type="NCBI Taxonomy" id="39325"/>
    <lineage>
        <taxon>Eukaryota</taxon>
        <taxon>Viridiplantae</taxon>
        <taxon>Streptophyta</taxon>
        <taxon>Embryophyta</taxon>
        <taxon>Tracheophyta</taxon>
        <taxon>Spermatophyta</taxon>
        <taxon>Magnoliopsida</taxon>
        <taxon>Ranunculales</taxon>
        <taxon>Circaeasteraceae</taxon>
        <taxon>Kingdonia</taxon>
    </lineage>
</organism>
<keyword evidence="1" id="KW-0472">Membrane</keyword>
<keyword evidence="3" id="KW-1185">Reference proteome</keyword>
<evidence type="ECO:0000313" key="2">
    <source>
        <dbReference type="EMBL" id="KAF6163546.1"/>
    </source>
</evidence>